<dbReference type="GO" id="GO:0006808">
    <property type="term" value="P:regulation of nitrogen utilization"/>
    <property type="evidence" value="ECO:0007669"/>
    <property type="project" value="InterPro"/>
</dbReference>
<dbReference type="GO" id="GO:0005829">
    <property type="term" value="C:cytosol"/>
    <property type="evidence" value="ECO:0007669"/>
    <property type="project" value="TreeGrafter"/>
</dbReference>
<dbReference type="OrthoDB" id="9802729at2"/>
<dbReference type="InterPro" id="IPR017918">
    <property type="entry name" value="N-reg_PII_CS"/>
</dbReference>
<dbReference type="GO" id="GO:0030234">
    <property type="term" value="F:enzyme regulator activity"/>
    <property type="evidence" value="ECO:0007669"/>
    <property type="project" value="InterPro"/>
</dbReference>
<evidence type="ECO:0000313" key="9">
    <source>
        <dbReference type="EMBL" id="CUN99145.1"/>
    </source>
</evidence>
<dbReference type="Pfam" id="PF00543">
    <property type="entry name" value="P-II"/>
    <property type="match status" value="1"/>
</dbReference>
<organism evidence="9 10">
    <name type="scientific">Faecalicatena contorta</name>
    <dbReference type="NCBI Taxonomy" id="39482"/>
    <lineage>
        <taxon>Bacteria</taxon>
        <taxon>Bacillati</taxon>
        <taxon>Bacillota</taxon>
        <taxon>Clostridia</taxon>
        <taxon>Lachnospirales</taxon>
        <taxon>Lachnospiraceae</taxon>
        <taxon>Faecalicatena</taxon>
    </lineage>
</organism>
<dbReference type="InterPro" id="IPR011322">
    <property type="entry name" value="N-reg_PII-like_a/b"/>
</dbReference>
<keyword evidence="5" id="KW-0805">Transcription regulation</keyword>
<evidence type="ECO:0000256" key="1">
    <source>
        <dbReference type="ARBA" id="ARBA00011233"/>
    </source>
</evidence>
<dbReference type="SUPFAM" id="SSF54913">
    <property type="entry name" value="GlnB-like"/>
    <property type="match status" value="1"/>
</dbReference>
<dbReference type="SMART" id="SM00938">
    <property type="entry name" value="P-II"/>
    <property type="match status" value="1"/>
</dbReference>
<name>A0A174BHE3_9FIRM</name>
<evidence type="ECO:0000313" key="10">
    <source>
        <dbReference type="Proteomes" id="UP000095544"/>
    </source>
</evidence>
<dbReference type="AlphaFoldDB" id="A0A174BHE3"/>
<dbReference type="PROSITE" id="PS00638">
    <property type="entry name" value="PII_GLNB_CTER"/>
    <property type="match status" value="1"/>
</dbReference>
<evidence type="ECO:0000256" key="8">
    <source>
        <dbReference type="RuleBase" id="RU003936"/>
    </source>
</evidence>
<keyword evidence="6" id="KW-0804">Transcription</keyword>
<reference evidence="9 10" key="1">
    <citation type="submission" date="2015-09" db="EMBL/GenBank/DDBJ databases">
        <authorList>
            <consortium name="Pathogen Informatics"/>
        </authorList>
    </citation>
    <scope>NUCLEOTIDE SEQUENCE [LARGE SCALE GENOMIC DNA]</scope>
    <source>
        <strain evidence="9 10">2789STDY5834876</strain>
    </source>
</reference>
<dbReference type="PRINTS" id="PR00340">
    <property type="entry name" value="PIIGLNB"/>
</dbReference>
<proteinExistence type="inferred from homology"/>
<dbReference type="EMBL" id="CYZU01000007">
    <property type="protein sequence ID" value="CUN99145.1"/>
    <property type="molecule type" value="Genomic_DNA"/>
</dbReference>
<dbReference type="Proteomes" id="UP000095544">
    <property type="component" value="Unassembled WGS sequence"/>
</dbReference>
<dbReference type="STRING" id="39482.ERS852491_00993"/>
<accession>A0A174BHE3</accession>
<evidence type="ECO:0000256" key="3">
    <source>
        <dbReference type="ARBA" id="ARBA00022553"/>
    </source>
</evidence>
<evidence type="ECO:0000256" key="2">
    <source>
        <dbReference type="ARBA" id="ARBA00015681"/>
    </source>
</evidence>
<dbReference type="InterPro" id="IPR002332">
    <property type="entry name" value="N-reg_PII_urydylation_site"/>
</dbReference>
<dbReference type="InterPro" id="IPR015867">
    <property type="entry name" value="N-reg_PII/ATP_PRibTrfase_C"/>
</dbReference>
<dbReference type="RefSeq" id="WP_050639484.1">
    <property type="nucleotide sequence ID" value="NZ_CABKUE010000006.1"/>
</dbReference>
<evidence type="ECO:0000256" key="4">
    <source>
        <dbReference type="ARBA" id="ARBA00022741"/>
    </source>
</evidence>
<sequence>MKKLEIIIQPEKLEDLKTILDSCSANGLMITNIMGYGNQKGHRKIYRGAEYRVNLLPKIKVETIVEPETAEEIIEKVVSEIQTGTYGDGKIFVYEVQDAVRIRTGERGHDAL</sequence>
<comment type="subunit">
    <text evidence="1">Homotrimer.</text>
</comment>
<keyword evidence="4" id="KW-0547">Nucleotide-binding</keyword>
<dbReference type="GO" id="GO:0005524">
    <property type="term" value="F:ATP binding"/>
    <property type="evidence" value="ECO:0007669"/>
    <property type="project" value="TreeGrafter"/>
</dbReference>
<dbReference type="Gene3D" id="3.30.70.120">
    <property type="match status" value="1"/>
</dbReference>
<comment type="similarity">
    <text evidence="8">Belongs to the P(II) protein family.</text>
</comment>
<dbReference type="PANTHER" id="PTHR30115:SF11">
    <property type="entry name" value="NITROGEN REGULATORY PROTEIN P-II HOMOLOG"/>
    <property type="match status" value="1"/>
</dbReference>
<feature type="modified residue" description="O-UMP-tyrosine" evidence="7">
    <location>
        <position position="51"/>
    </location>
</feature>
<protein>
    <recommendedName>
        <fullName evidence="2">Nitrogen regulatory protein P-II</fullName>
    </recommendedName>
</protein>
<evidence type="ECO:0000256" key="5">
    <source>
        <dbReference type="ARBA" id="ARBA00023015"/>
    </source>
</evidence>
<dbReference type="PROSITE" id="PS00496">
    <property type="entry name" value="PII_GLNB_UMP"/>
    <property type="match status" value="1"/>
</dbReference>
<evidence type="ECO:0000256" key="6">
    <source>
        <dbReference type="ARBA" id="ARBA00023163"/>
    </source>
</evidence>
<keyword evidence="3 7" id="KW-0597">Phosphoprotein</keyword>
<gene>
    <name evidence="9" type="primary">glnB</name>
    <name evidence="9" type="ORF">ERS852491_00993</name>
</gene>
<dbReference type="PANTHER" id="PTHR30115">
    <property type="entry name" value="NITROGEN REGULATORY PROTEIN P-II"/>
    <property type="match status" value="1"/>
</dbReference>
<dbReference type="InterPro" id="IPR002187">
    <property type="entry name" value="N-reg_PII"/>
</dbReference>
<evidence type="ECO:0000256" key="7">
    <source>
        <dbReference type="PIRSR" id="PIRSR602187-50"/>
    </source>
</evidence>
<dbReference type="PROSITE" id="PS51343">
    <property type="entry name" value="PII_GLNB_DOM"/>
    <property type="match status" value="1"/>
</dbReference>